<dbReference type="EMBL" id="JAQIBC010000009">
    <property type="protein sequence ID" value="MDM5264527.1"/>
    <property type="molecule type" value="Genomic_DNA"/>
</dbReference>
<evidence type="ECO:0000256" key="7">
    <source>
        <dbReference type="ARBA" id="ARBA00022793"/>
    </source>
</evidence>
<dbReference type="RefSeq" id="WP_289402459.1">
    <property type="nucleotide sequence ID" value="NZ_JAQIBC010000009.1"/>
</dbReference>
<dbReference type="InterPro" id="IPR040634">
    <property type="entry name" value="Arg_decarb_HB"/>
</dbReference>
<dbReference type="PRINTS" id="PR01179">
    <property type="entry name" value="ODADCRBXLASE"/>
</dbReference>
<name>A0ABT7QTW9_9BACT</name>
<dbReference type="InterPro" id="IPR029066">
    <property type="entry name" value="PLP-binding_barrel"/>
</dbReference>
<reference evidence="16" key="1">
    <citation type="submission" date="2023-01" db="EMBL/GenBank/DDBJ databases">
        <title>Sulfurovum sp. XTW-4 genome assembly.</title>
        <authorList>
            <person name="Wang J."/>
        </authorList>
    </citation>
    <scope>NUCLEOTIDE SEQUENCE</scope>
    <source>
        <strain evidence="16">XTW-4</strain>
    </source>
</reference>
<dbReference type="SUPFAM" id="SSF50621">
    <property type="entry name" value="Alanine racemase C-terminal domain-like"/>
    <property type="match status" value="1"/>
</dbReference>
<dbReference type="Gene3D" id="1.20.58.930">
    <property type="match status" value="1"/>
</dbReference>
<organism evidence="16 17">
    <name type="scientific">Sulfurovum xiamenensis</name>
    <dbReference type="NCBI Taxonomy" id="3019066"/>
    <lineage>
        <taxon>Bacteria</taxon>
        <taxon>Pseudomonadati</taxon>
        <taxon>Campylobacterota</taxon>
        <taxon>Epsilonproteobacteria</taxon>
        <taxon>Campylobacterales</taxon>
        <taxon>Sulfurovaceae</taxon>
        <taxon>Sulfurovum</taxon>
    </lineage>
</organism>
<dbReference type="GO" id="GO:0008792">
    <property type="term" value="F:arginine decarboxylase activity"/>
    <property type="evidence" value="ECO:0007669"/>
    <property type="project" value="UniProtKB-EC"/>
</dbReference>
<dbReference type="NCBIfam" id="NF003763">
    <property type="entry name" value="PRK05354.1"/>
    <property type="match status" value="1"/>
</dbReference>
<evidence type="ECO:0000256" key="5">
    <source>
        <dbReference type="ARBA" id="ARBA00012426"/>
    </source>
</evidence>
<dbReference type="InterPro" id="IPR009006">
    <property type="entry name" value="Ala_racemase/Decarboxylase_C"/>
</dbReference>
<keyword evidence="11" id="KW-0620">Polyamine biosynthesis</keyword>
<proteinExistence type="inferred from homology"/>
<evidence type="ECO:0000256" key="12">
    <source>
        <dbReference type="ARBA" id="ARBA00023239"/>
    </source>
</evidence>
<evidence type="ECO:0000313" key="16">
    <source>
        <dbReference type="EMBL" id="MDM5264527.1"/>
    </source>
</evidence>
<keyword evidence="17" id="KW-1185">Reference proteome</keyword>
<evidence type="ECO:0000256" key="4">
    <source>
        <dbReference type="ARBA" id="ARBA00008357"/>
    </source>
</evidence>
<dbReference type="InterPro" id="IPR000183">
    <property type="entry name" value="Orn/DAP/Arg_de-COase"/>
</dbReference>
<dbReference type="InterPro" id="IPR022644">
    <property type="entry name" value="De-COase2_N"/>
</dbReference>
<evidence type="ECO:0000256" key="3">
    <source>
        <dbReference type="ARBA" id="ARBA00002257"/>
    </source>
</evidence>
<evidence type="ECO:0000256" key="6">
    <source>
        <dbReference type="ARBA" id="ARBA00022723"/>
    </source>
</evidence>
<evidence type="ECO:0000259" key="15">
    <source>
        <dbReference type="Pfam" id="PF17810"/>
    </source>
</evidence>
<evidence type="ECO:0000256" key="11">
    <source>
        <dbReference type="ARBA" id="ARBA00023115"/>
    </source>
</evidence>
<dbReference type="EC" id="4.1.1.19" evidence="5 13"/>
<dbReference type="NCBIfam" id="TIGR01273">
    <property type="entry name" value="speA"/>
    <property type="match status" value="1"/>
</dbReference>
<dbReference type="Proteomes" id="UP001169066">
    <property type="component" value="Unassembled WGS sequence"/>
</dbReference>
<keyword evidence="9" id="KW-0663">Pyridoxal phosphate</keyword>
<dbReference type="Gene3D" id="3.20.20.10">
    <property type="entry name" value="Alanine racemase"/>
    <property type="match status" value="1"/>
</dbReference>
<dbReference type="Pfam" id="PF17810">
    <property type="entry name" value="Arg_decarb_HB"/>
    <property type="match status" value="1"/>
</dbReference>
<sequence>MKFGYNYHNKTQGTTMKNFGLDIWGDENFIIQGDTININHASKPSLLSITQEIREKGYKGPLLLRFPHLLEKQISTLFKTFEKAKQEFKYKGNFQAVFPLKVNQFPNFVHALMDVSKNYNYGLEAGSKAEIIIAMTKTPLGAPITVNGFKDKEMISLCFIAAKMGHNITVTIEGLTELETIIQVNKEFNEDAETPISPKIGVRIRLHSSGIGIWAKSGGYGSKFGLTSTELLEAYEMLKEHALLDYLWMIHFHIGSQMGDIAPLKKALREAGNIYADLKKRGADALGAINLGGGLAVEYSQHEDKQERNYSLREFANDVVFLMQDISKRKGVEEPDIFTESGRYIAASHSVLVAPVLELFSQEYTEKGLRLKEVNPPLIQELYDLYNSLSRARAREYLHDALDHMESLLTLFDLGYIDLEDRSNTEILVNLIIKKSIALLKNEDSDELKKLQDRIQEKYLVNFSAFQSLPDFWGLEQHFPIMPLDRLDTKPTNPASIWDITCDSDGEIGFNRDLPLYLHDIDVDTEEYFLAFFLTGAYQEVLGMKHNLFTHPTEAVINFNSEGNYTIDNLIEAQNIMDILDDLDYDTYLMDKTLKYNIEESVHLNSEEKRELLGKLYLYLSENSYLKTIQAIDEER</sequence>
<dbReference type="CDD" id="cd06830">
    <property type="entry name" value="PLPDE_III_ADC"/>
    <property type="match status" value="1"/>
</dbReference>
<dbReference type="InterPro" id="IPR002985">
    <property type="entry name" value="Arg_decrbxlase"/>
</dbReference>
<evidence type="ECO:0000256" key="10">
    <source>
        <dbReference type="ARBA" id="ARBA00023066"/>
    </source>
</evidence>
<comment type="caution">
    <text evidence="16">The sequence shown here is derived from an EMBL/GenBank/DDBJ whole genome shotgun (WGS) entry which is preliminary data.</text>
</comment>
<dbReference type="Pfam" id="PF02784">
    <property type="entry name" value="Orn_Arg_deC_N"/>
    <property type="match status" value="1"/>
</dbReference>
<keyword evidence="8" id="KW-0460">Magnesium</keyword>
<evidence type="ECO:0000256" key="9">
    <source>
        <dbReference type="ARBA" id="ARBA00022898"/>
    </source>
</evidence>
<dbReference type="PRINTS" id="PR01180">
    <property type="entry name" value="ARGDCRBXLASE"/>
</dbReference>
<accession>A0ABT7QTW9</accession>
<gene>
    <name evidence="16" type="primary">speA</name>
    <name evidence="16" type="ORF">PF327_10015</name>
</gene>
<dbReference type="PIRSF" id="PIRSF001336">
    <property type="entry name" value="Arg_decrbxlase"/>
    <property type="match status" value="1"/>
</dbReference>
<evidence type="ECO:0000256" key="13">
    <source>
        <dbReference type="NCBIfam" id="TIGR01273"/>
    </source>
</evidence>
<keyword evidence="10" id="KW-0745">Spermidine biosynthesis</keyword>
<feature type="domain" description="Arginine decarboxylase helical bundle" evidence="15">
    <location>
        <begin position="373"/>
        <end position="451"/>
    </location>
</feature>
<keyword evidence="7" id="KW-0210">Decarboxylase</keyword>
<comment type="similarity">
    <text evidence="4">Belongs to the Orn/Lys/Arg decarboxylase class-II family. SpeA subfamily.</text>
</comment>
<keyword evidence="12 16" id="KW-0456">Lyase</keyword>
<evidence type="ECO:0000256" key="2">
    <source>
        <dbReference type="ARBA" id="ARBA00001946"/>
    </source>
</evidence>
<comment type="cofactor">
    <cofactor evidence="2">
        <name>Mg(2+)</name>
        <dbReference type="ChEBI" id="CHEBI:18420"/>
    </cofactor>
</comment>
<feature type="domain" description="Orn/DAP/Arg decarboxylase 2 N-terminal" evidence="14">
    <location>
        <begin position="78"/>
        <end position="347"/>
    </location>
</feature>
<dbReference type="PANTHER" id="PTHR43295">
    <property type="entry name" value="ARGININE DECARBOXYLASE"/>
    <property type="match status" value="1"/>
</dbReference>
<dbReference type="Gene3D" id="2.40.37.10">
    <property type="entry name" value="Lyase, Ornithine Decarboxylase, Chain A, domain 1"/>
    <property type="match status" value="1"/>
</dbReference>
<dbReference type="SUPFAM" id="SSF51419">
    <property type="entry name" value="PLP-binding barrel"/>
    <property type="match status" value="1"/>
</dbReference>
<comment type="function">
    <text evidence="3">Catalyzes the biosynthesis of agmatine from arginine.</text>
</comment>
<evidence type="ECO:0000259" key="14">
    <source>
        <dbReference type="Pfam" id="PF02784"/>
    </source>
</evidence>
<dbReference type="Gene3D" id="1.10.287.3440">
    <property type="match status" value="1"/>
</dbReference>
<keyword evidence="6" id="KW-0479">Metal-binding</keyword>
<comment type="cofactor">
    <cofactor evidence="1">
        <name>pyridoxal 5'-phosphate</name>
        <dbReference type="ChEBI" id="CHEBI:597326"/>
    </cofactor>
</comment>
<evidence type="ECO:0000313" key="17">
    <source>
        <dbReference type="Proteomes" id="UP001169066"/>
    </source>
</evidence>
<dbReference type="PANTHER" id="PTHR43295:SF9">
    <property type="entry name" value="BIOSYNTHETIC ARGININE DECARBOXYLASE"/>
    <property type="match status" value="1"/>
</dbReference>
<protein>
    <recommendedName>
        <fullName evidence="5 13">Arginine decarboxylase</fullName>
        <ecNumber evidence="5 13">4.1.1.19</ecNumber>
    </recommendedName>
</protein>
<evidence type="ECO:0000256" key="8">
    <source>
        <dbReference type="ARBA" id="ARBA00022842"/>
    </source>
</evidence>
<evidence type="ECO:0000256" key="1">
    <source>
        <dbReference type="ARBA" id="ARBA00001933"/>
    </source>
</evidence>